<dbReference type="AlphaFoldDB" id="A0A0E9X1L4"/>
<reference evidence="1" key="1">
    <citation type="submission" date="2014-11" db="EMBL/GenBank/DDBJ databases">
        <authorList>
            <person name="Amaro Gonzalez C."/>
        </authorList>
    </citation>
    <scope>NUCLEOTIDE SEQUENCE</scope>
</reference>
<accession>A0A0E9X1L4</accession>
<evidence type="ECO:0000313" key="1">
    <source>
        <dbReference type="EMBL" id="JAH95598.1"/>
    </source>
</evidence>
<protein>
    <submittedName>
        <fullName evidence="1">Uncharacterized protein</fullName>
    </submittedName>
</protein>
<dbReference type="EMBL" id="GBXM01012979">
    <property type="protein sequence ID" value="JAH95598.1"/>
    <property type="molecule type" value="Transcribed_RNA"/>
</dbReference>
<name>A0A0E9X1L4_ANGAN</name>
<reference evidence="1" key="2">
    <citation type="journal article" date="2015" name="Fish Shellfish Immunol.">
        <title>Early steps in the European eel (Anguilla anguilla)-Vibrio vulnificus interaction in the gills: Role of the RtxA13 toxin.</title>
        <authorList>
            <person name="Callol A."/>
            <person name="Pajuelo D."/>
            <person name="Ebbesson L."/>
            <person name="Teles M."/>
            <person name="MacKenzie S."/>
            <person name="Amaro C."/>
        </authorList>
    </citation>
    <scope>NUCLEOTIDE SEQUENCE</scope>
</reference>
<organism evidence="1">
    <name type="scientific">Anguilla anguilla</name>
    <name type="common">European freshwater eel</name>
    <name type="synonym">Muraena anguilla</name>
    <dbReference type="NCBI Taxonomy" id="7936"/>
    <lineage>
        <taxon>Eukaryota</taxon>
        <taxon>Metazoa</taxon>
        <taxon>Chordata</taxon>
        <taxon>Craniata</taxon>
        <taxon>Vertebrata</taxon>
        <taxon>Euteleostomi</taxon>
        <taxon>Actinopterygii</taxon>
        <taxon>Neopterygii</taxon>
        <taxon>Teleostei</taxon>
        <taxon>Anguilliformes</taxon>
        <taxon>Anguillidae</taxon>
        <taxon>Anguilla</taxon>
    </lineage>
</organism>
<sequence length="57" mass="6725">MFGFIYKCTYNITQNRPFTITKKTEELLCLQHPLSFVNTRLVFRGNVTNDRQAAKQK</sequence>
<proteinExistence type="predicted"/>